<gene>
    <name evidence="1" type="ORF">PoB_003076400</name>
</gene>
<reference evidence="1 2" key="1">
    <citation type="journal article" date="2021" name="Elife">
        <title>Chloroplast acquisition without the gene transfer in kleptoplastic sea slugs, Plakobranchus ocellatus.</title>
        <authorList>
            <person name="Maeda T."/>
            <person name="Takahashi S."/>
            <person name="Yoshida T."/>
            <person name="Shimamura S."/>
            <person name="Takaki Y."/>
            <person name="Nagai Y."/>
            <person name="Toyoda A."/>
            <person name="Suzuki Y."/>
            <person name="Arimoto A."/>
            <person name="Ishii H."/>
            <person name="Satoh N."/>
            <person name="Nishiyama T."/>
            <person name="Hasebe M."/>
            <person name="Maruyama T."/>
            <person name="Minagawa J."/>
            <person name="Obokata J."/>
            <person name="Shigenobu S."/>
        </authorList>
    </citation>
    <scope>NUCLEOTIDE SEQUENCE [LARGE SCALE GENOMIC DNA]</scope>
</reference>
<comment type="caution">
    <text evidence="1">The sequence shown here is derived from an EMBL/GenBank/DDBJ whole genome shotgun (WGS) entry which is preliminary data.</text>
</comment>
<accession>A0AAV4ADH1</accession>
<protein>
    <submittedName>
        <fullName evidence="1">Uncharacterized protein</fullName>
    </submittedName>
</protein>
<sequence length="90" mass="9621">MSFPLPSNVSLATHVVVTLLTYYPLLELPLTSYGSLRSLLMGDNLRALGGADHDACDWTREPWLGGGGPTIILNPSLDARGTGAEGNRRL</sequence>
<evidence type="ECO:0000313" key="1">
    <source>
        <dbReference type="EMBL" id="GFO04259.1"/>
    </source>
</evidence>
<evidence type="ECO:0000313" key="2">
    <source>
        <dbReference type="Proteomes" id="UP000735302"/>
    </source>
</evidence>
<dbReference type="EMBL" id="BLXT01003738">
    <property type="protein sequence ID" value="GFO04259.1"/>
    <property type="molecule type" value="Genomic_DNA"/>
</dbReference>
<dbReference type="AlphaFoldDB" id="A0AAV4ADH1"/>
<keyword evidence="2" id="KW-1185">Reference proteome</keyword>
<organism evidence="1 2">
    <name type="scientific">Plakobranchus ocellatus</name>
    <dbReference type="NCBI Taxonomy" id="259542"/>
    <lineage>
        <taxon>Eukaryota</taxon>
        <taxon>Metazoa</taxon>
        <taxon>Spiralia</taxon>
        <taxon>Lophotrochozoa</taxon>
        <taxon>Mollusca</taxon>
        <taxon>Gastropoda</taxon>
        <taxon>Heterobranchia</taxon>
        <taxon>Euthyneura</taxon>
        <taxon>Panpulmonata</taxon>
        <taxon>Sacoglossa</taxon>
        <taxon>Placobranchoidea</taxon>
        <taxon>Plakobranchidae</taxon>
        <taxon>Plakobranchus</taxon>
    </lineage>
</organism>
<name>A0AAV4ADH1_9GAST</name>
<proteinExistence type="predicted"/>
<dbReference type="Proteomes" id="UP000735302">
    <property type="component" value="Unassembled WGS sequence"/>
</dbReference>